<dbReference type="RefSeq" id="WP_193521548.1">
    <property type="nucleotide sequence ID" value="NZ_CBCSDF010000002.1"/>
</dbReference>
<name>A0A8I2KLK9_9GAMM</name>
<evidence type="ECO:0000313" key="2">
    <source>
        <dbReference type="EMBL" id="WOX29855.1"/>
    </source>
</evidence>
<dbReference type="Proteomes" id="UP001304419">
    <property type="component" value="Chromosome 1"/>
</dbReference>
<keyword evidence="4" id="KW-1185">Reference proteome</keyword>
<dbReference type="AlphaFoldDB" id="A0A8I2KLK9"/>
<protein>
    <submittedName>
        <fullName evidence="1">DUF4868 domain-containing protein</fullName>
    </submittedName>
</protein>
<dbReference type="EMBL" id="CP137578">
    <property type="protein sequence ID" value="WOX29855.1"/>
    <property type="molecule type" value="Genomic_DNA"/>
</dbReference>
<reference evidence="1" key="1">
    <citation type="submission" date="2019-10" db="EMBL/GenBank/DDBJ databases">
        <authorList>
            <person name="Paulsen S."/>
        </authorList>
    </citation>
    <scope>NUCLEOTIDE SEQUENCE</scope>
    <source>
        <strain evidence="1">LMG 19692</strain>
    </source>
</reference>
<proteinExistence type="predicted"/>
<reference evidence="2 4" key="2">
    <citation type="submission" date="2023-10" db="EMBL/GenBank/DDBJ databases">
        <title>To unveil natural product biosynthetic capacity in Pseudoalteromonas.</title>
        <authorList>
            <person name="Wang J."/>
        </authorList>
    </citation>
    <scope>NUCLEOTIDE SEQUENCE [LARGE SCALE GENOMIC DNA]</scope>
    <source>
        <strain evidence="2 4">DSM 15914</strain>
    </source>
</reference>
<dbReference type="Proteomes" id="UP000646877">
    <property type="component" value="Unassembled WGS sequence"/>
</dbReference>
<gene>
    <name evidence="1" type="ORF">F9Y85_04880</name>
    <name evidence="2" type="ORF">R5H13_06200</name>
</gene>
<evidence type="ECO:0000313" key="4">
    <source>
        <dbReference type="Proteomes" id="UP001304419"/>
    </source>
</evidence>
<dbReference type="EMBL" id="WEIA01000002">
    <property type="protein sequence ID" value="NLR20661.1"/>
    <property type="molecule type" value="Genomic_DNA"/>
</dbReference>
<evidence type="ECO:0000313" key="1">
    <source>
        <dbReference type="EMBL" id="NLR20661.1"/>
    </source>
</evidence>
<accession>A0A8I2KLK9</accession>
<sequence length="292" mass="33167">MTIRNNFFALVKDGNEIVVNRIALGNELQVELTTMFSEQEADFLNDDTQVIPFDGQYKPEHDEVLAIGGFDLPQVFKDAIDSPMTLEPLHFNEETNSKIVAVFSGSNDGDEGYTALVQLFEGTRLIKPNMMNIVFGANDEFQKLEYYGMTLDSKLIALYKDNQLHFKSYHFTRRVFDLSNHYREATNQEVLALASHQHFAAIEEEAFLLMADHVVRQTIARIQRNDVLETFSVQDLCAKADEVNFDIEVSDGEIVLPNVKKELKLVLSFLDDQMFLGPITGQTRVSNSSRVI</sequence>
<organism evidence="1 3">
    <name type="scientific">Pseudoalteromonas maricaloris</name>
    <dbReference type="NCBI Taxonomy" id="184924"/>
    <lineage>
        <taxon>Bacteria</taxon>
        <taxon>Pseudomonadati</taxon>
        <taxon>Pseudomonadota</taxon>
        <taxon>Gammaproteobacteria</taxon>
        <taxon>Alteromonadales</taxon>
        <taxon>Pseudoalteromonadaceae</taxon>
        <taxon>Pseudoalteromonas</taxon>
    </lineage>
</organism>
<evidence type="ECO:0000313" key="3">
    <source>
        <dbReference type="Proteomes" id="UP000646877"/>
    </source>
</evidence>